<organism evidence="1">
    <name type="scientific">mine drainage metagenome</name>
    <dbReference type="NCBI Taxonomy" id="410659"/>
    <lineage>
        <taxon>unclassified sequences</taxon>
        <taxon>metagenomes</taxon>
        <taxon>ecological metagenomes</taxon>
    </lineage>
</organism>
<protein>
    <submittedName>
        <fullName evidence="1">Uncharacterized protein</fullName>
    </submittedName>
</protein>
<dbReference type="AlphaFoldDB" id="E6PC39"/>
<accession>E6PC39</accession>
<proteinExistence type="predicted"/>
<dbReference type="EMBL" id="CABL01000001">
    <property type="protein sequence ID" value="CBH74022.1"/>
    <property type="molecule type" value="Genomic_DNA"/>
</dbReference>
<gene>
    <name evidence="1" type="ORF">CARN1_1909</name>
</gene>
<reference evidence="1" key="1">
    <citation type="submission" date="2009-10" db="EMBL/GenBank/DDBJ databases">
        <title>Diversity of trophic interactions inside an arsenic-rich microbial ecosystem.</title>
        <authorList>
            <person name="Bertin P.N."/>
            <person name="Heinrich-Salmeron A."/>
            <person name="Pelletier E."/>
            <person name="Goulhen-Chollet F."/>
            <person name="Arsene-Ploetze F."/>
            <person name="Gallien S."/>
            <person name="Calteau A."/>
            <person name="Vallenet D."/>
            <person name="Casiot C."/>
            <person name="Chane-Woon-Ming B."/>
            <person name="Giloteaux L."/>
            <person name="Barakat M."/>
            <person name="Bonnefoy V."/>
            <person name="Bruneel O."/>
            <person name="Chandler M."/>
            <person name="Cleiss J."/>
            <person name="Duran R."/>
            <person name="Elbaz-Poulichet F."/>
            <person name="Fonknechten N."/>
            <person name="Lauga B."/>
            <person name="Mornico D."/>
            <person name="Ortet P."/>
            <person name="Schaeffer C."/>
            <person name="Siguier P."/>
            <person name="Alexander Thil Smith A."/>
            <person name="Van Dorsselaer A."/>
            <person name="Weissenbach J."/>
            <person name="Medigue C."/>
            <person name="Le Paslier D."/>
        </authorList>
    </citation>
    <scope>NUCLEOTIDE SEQUENCE</scope>
</reference>
<comment type="caution">
    <text evidence="1">The sequence shown here is derived from an EMBL/GenBank/DDBJ whole genome shotgun (WGS) entry which is preliminary data.</text>
</comment>
<evidence type="ECO:0000313" key="1">
    <source>
        <dbReference type="EMBL" id="CBH74022.1"/>
    </source>
</evidence>
<name>E6PC39_9ZZZZ</name>
<sequence>MAARLTAAFALAIAVLVPLGASARCENVFFVHRNALSLIPVRATLQRSRLWLRFMIAAPKGKRVWSGFVIVAVDGAQRFAVSTRVAALKPMTLLIDRLPPGQRRIEIAMSPAANGASASDAAFTTCVNAPGMARITRWGLIP</sequence>